<dbReference type="PROSITE" id="PS52050">
    <property type="entry name" value="WYL"/>
    <property type="match status" value="1"/>
</dbReference>
<dbReference type="SUPFAM" id="SSF46785">
    <property type="entry name" value="Winged helix' DNA-binding domain"/>
    <property type="match status" value="1"/>
</dbReference>
<dbReference type="PANTHER" id="PTHR34580:SF1">
    <property type="entry name" value="PROTEIN PAFC"/>
    <property type="match status" value="1"/>
</dbReference>
<dbReference type="Pfam" id="PF13280">
    <property type="entry name" value="WYL"/>
    <property type="match status" value="1"/>
</dbReference>
<dbReference type="EMBL" id="SMCQ01000002">
    <property type="protein sequence ID" value="TCW02152.1"/>
    <property type="molecule type" value="Genomic_DNA"/>
</dbReference>
<proteinExistence type="predicted"/>
<name>A0A4R3Z7K9_9FIRM</name>
<reference evidence="4 5" key="1">
    <citation type="submission" date="2019-03" db="EMBL/GenBank/DDBJ databases">
        <title>Genomic Encyclopedia of Type Strains, Phase IV (KMG-IV): sequencing the most valuable type-strain genomes for metagenomic binning, comparative biology and taxonomic classification.</title>
        <authorList>
            <person name="Goeker M."/>
        </authorList>
    </citation>
    <scope>NUCLEOTIDE SEQUENCE [LARGE SCALE GENOMIC DNA]</scope>
    <source>
        <strain evidence="4 5">DSM 29487</strain>
    </source>
</reference>
<dbReference type="PIRSF" id="PIRSF016838">
    <property type="entry name" value="PafC"/>
    <property type="match status" value="1"/>
</dbReference>
<evidence type="ECO:0000313" key="4">
    <source>
        <dbReference type="EMBL" id="TCW02152.1"/>
    </source>
</evidence>
<evidence type="ECO:0000313" key="5">
    <source>
        <dbReference type="Proteomes" id="UP000295515"/>
    </source>
</evidence>
<dbReference type="Gene3D" id="1.10.10.10">
    <property type="entry name" value="Winged helix-like DNA-binding domain superfamily/Winged helix DNA-binding domain"/>
    <property type="match status" value="1"/>
</dbReference>
<dbReference type="InterPro" id="IPR036390">
    <property type="entry name" value="WH_DNA-bd_sf"/>
</dbReference>
<sequence>MESGRLFEILYYLMENKQTTAKQLADKFEVSTRTIYRDLDKLLVAGIPIITKQGVDGGVSLDENFVFDKSLLDESQQEQILLALSSLSSLHVSEYQELLKHMQTIFQKESEEWLDVNFSSWHQDQEMNEKFSQLKDAILKHLRITFHYINAQGQKSHRDVFPIKLFYKNNAWYLYGYEVKKADYRTYKLTRIQQLVIKDEQFDRSAFYKEPHLTYEENQTKIDVVLKFQKYLGSFVYDQFSDQDIQEKEDGYWIHTSMPYHPWFLSFLLSFGSGVEIIEPHSLREEMLHEIHTLLKIYG</sequence>
<organism evidence="4 5">
    <name type="scientific">Longibaculum muris</name>
    <dbReference type="NCBI Taxonomy" id="1796628"/>
    <lineage>
        <taxon>Bacteria</taxon>
        <taxon>Bacillati</taxon>
        <taxon>Bacillota</taxon>
        <taxon>Erysipelotrichia</taxon>
        <taxon>Erysipelotrichales</taxon>
        <taxon>Coprobacillaceae</taxon>
        <taxon>Longibaculum</taxon>
    </lineage>
</organism>
<keyword evidence="1" id="KW-0805">Transcription regulation</keyword>
<dbReference type="InterPro" id="IPR051534">
    <property type="entry name" value="CBASS_pafABC_assoc_protein"/>
</dbReference>
<comment type="caution">
    <text evidence="4">The sequence shown here is derived from an EMBL/GenBank/DDBJ whole genome shotgun (WGS) entry which is preliminary data.</text>
</comment>
<dbReference type="PROSITE" id="PS51000">
    <property type="entry name" value="HTH_DEOR_2"/>
    <property type="match status" value="1"/>
</dbReference>
<keyword evidence="4" id="KW-0238">DNA-binding</keyword>
<dbReference type="InterPro" id="IPR028349">
    <property type="entry name" value="PafC-like"/>
</dbReference>
<keyword evidence="2" id="KW-0804">Transcription</keyword>
<dbReference type="Pfam" id="PF08279">
    <property type="entry name" value="HTH_11"/>
    <property type="match status" value="1"/>
</dbReference>
<evidence type="ECO:0000256" key="1">
    <source>
        <dbReference type="ARBA" id="ARBA00023015"/>
    </source>
</evidence>
<dbReference type="RefSeq" id="WP_066446339.1">
    <property type="nucleotide sequence ID" value="NZ_JANKBF010000003.1"/>
</dbReference>
<dbReference type="InterPro" id="IPR001034">
    <property type="entry name" value="DeoR_HTH"/>
</dbReference>
<dbReference type="InterPro" id="IPR026881">
    <property type="entry name" value="WYL_dom"/>
</dbReference>
<dbReference type="AlphaFoldDB" id="A0A4R3Z7K9"/>
<evidence type="ECO:0000256" key="2">
    <source>
        <dbReference type="ARBA" id="ARBA00023163"/>
    </source>
</evidence>
<dbReference type="InterPro" id="IPR057727">
    <property type="entry name" value="WCX_dom"/>
</dbReference>
<dbReference type="GO" id="GO:0003700">
    <property type="term" value="F:DNA-binding transcription factor activity"/>
    <property type="evidence" value="ECO:0007669"/>
    <property type="project" value="InterPro"/>
</dbReference>
<gene>
    <name evidence="4" type="ORF">EDD60_102117</name>
</gene>
<feature type="domain" description="HTH deoR-type" evidence="3">
    <location>
        <begin position="2"/>
        <end position="57"/>
    </location>
</feature>
<dbReference type="Pfam" id="PF25583">
    <property type="entry name" value="WCX"/>
    <property type="match status" value="1"/>
</dbReference>
<dbReference type="GO" id="GO:0003677">
    <property type="term" value="F:DNA binding"/>
    <property type="evidence" value="ECO:0007669"/>
    <property type="project" value="UniProtKB-KW"/>
</dbReference>
<dbReference type="PANTHER" id="PTHR34580">
    <property type="match status" value="1"/>
</dbReference>
<accession>A0A4R3Z7K9</accession>
<dbReference type="Proteomes" id="UP000295515">
    <property type="component" value="Unassembled WGS sequence"/>
</dbReference>
<dbReference type="GeneID" id="98914360"/>
<protein>
    <submittedName>
        <fullName evidence="4">Putative DNA-binding transcriptional regulator YafY</fullName>
    </submittedName>
</protein>
<evidence type="ECO:0000259" key="3">
    <source>
        <dbReference type="PROSITE" id="PS51000"/>
    </source>
</evidence>
<keyword evidence="5" id="KW-1185">Reference proteome</keyword>
<dbReference type="InterPro" id="IPR013196">
    <property type="entry name" value="HTH_11"/>
</dbReference>
<dbReference type="InterPro" id="IPR036388">
    <property type="entry name" value="WH-like_DNA-bd_sf"/>
</dbReference>